<dbReference type="InterPro" id="IPR052209">
    <property type="entry name" value="CbiZ"/>
</dbReference>
<dbReference type="PANTHER" id="PTHR35336:SF5">
    <property type="entry name" value="ADENOSYLCOBINAMIDE AMIDOHYDROLASE"/>
    <property type="match status" value="1"/>
</dbReference>
<dbReference type="EMBL" id="LQRA01000099">
    <property type="protein sequence ID" value="KZE72744.1"/>
    <property type="molecule type" value="Genomic_DNA"/>
</dbReference>
<reference evidence="2" key="1">
    <citation type="submission" date="2016-01" db="EMBL/GenBank/DDBJ databases">
        <title>Draft genome of Chromobacterium sp. F49.</title>
        <authorList>
            <person name="Hong K.W."/>
        </authorList>
    </citation>
    <scope>NUCLEOTIDE SEQUENCE [LARGE SCALE GENOMIC DNA]</scope>
    <source>
        <strain evidence="2">M63</strain>
    </source>
</reference>
<dbReference type="Pfam" id="PF01955">
    <property type="entry name" value="CbiZ"/>
    <property type="match status" value="1"/>
</dbReference>
<protein>
    <recommendedName>
        <fullName evidence="3">Adenosylcobinamide amidohydrolase</fullName>
    </recommendedName>
</protein>
<dbReference type="eggNOG" id="COG1865">
    <property type="taxonomic scope" value="Bacteria"/>
</dbReference>
<evidence type="ECO:0000313" key="2">
    <source>
        <dbReference type="Proteomes" id="UP000076563"/>
    </source>
</evidence>
<proteinExistence type="predicted"/>
<comment type="caution">
    <text evidence="1">The sequence shown here is derived from an EMBL/GenBank/DDBJ whole genome shotgun (WGS) entry which is preliminary data.</text>
</comment>
<gene>
    <name evidence="1" type="ORF">AV654_04245</name>
</gene>
<evidence type="ECO:0008006" key="3">
    <source>
        <dbReference type="Google" id="ProtNLM"/>
    </source>
</evidence>
<evidence type="ECO:0000313" key="1">
    <source>
        <dbReference type="EMBL" id="KZE72744.1"/>
    </source>
</evidence>
<sequence length="255" mass="27134">MTPEQPASPRYADELVYSDVPLAGFRFGFASRGYESYFLIESERPLRTLNSSMWGEGFGEFRRLMNRQVPKQYASDDPLAEMNAFMGEKGLDPQNTAALLTAASLADVGHEHLRLPGGTDVCAWVTAGLSNKARAGKVCDVSSLFPGTINTVLAIEGRLTDAAFVNAVITATEAKTAALQDLNIVLEEGGQTATGTTTDAILIAATQQGEAYRYAGTATRLGYAVGRTVYEATKRSAAQCLKRMGGSGMSPPGFG</sequence>
<dbReference type="PANTHER" id="PTHR35336">
    <property type="entry name" value="ADENOSYLCOBINAMIDE AMIDOHYDROLASE"/>
    <property type="match status" value="1"/>
</dbReference>
<dbReference type="RefSeq" id="WP_063187309.1">
    <property type="nucleotide sequence ID" value="NZ_LQRA01000099.1"/>
</dbReference>
<name>A0A165PW22_9BACL</name>
<accession>A0A165PW22</accession>
<dbReference type="InterPro" id="IPR002808">
    <property type="entry name" value="AdoCbi_amidolase"/>
</dbReference>
<dbReference type="Proteomes" id="UP000076563">
    <property type="component" value="Unassembled WGS sequence"/>
</dbReference>
<keyword evidence="2" id="KW-1185">Reference proteome</keyword>
<dbReference type="OrthoDB" id="34339at2"/>
<dbReference type="STRING" id="1007103.GCA_000213315_02064"/>
<organism evidence="1 2">
    <name type="scientific">Paenibacillus elgii</name>
    <dbReference type="NCBI Taxonomy" id="189691"/>
    <lineage>
        <taxon>Bacteria</taxon>
        <taxon>Bacillati</taxon>
        <taxon>Bacillota</taxon>
        <taxon>Bacilli</taxon>
        <taxon>Bacillales</taxon>
        <taxon>Paenibacillaceae</taxon>
        <taxon>Paenibacillus</taxon>
    </lineage>
</organism>
<dbReference type="AlphaFoldDB" id="A0A165PW22"/>